<evidence type="ECO:0000256" key="1">
    <source>
        <dbReference type="ARBA" id="ARBA00022475"/>
    </source>
</evidence>
<accession>A0ABU2LJD2</accession>
<comment type="caution">
    <text evidence="6">The sequence shown here is derived from an EMBL/GenBank/DDBJ whole genome shotgun (WGS) entry which is preliminary data.</text>
</comment>
<keyword evidence="7" id="KW-1185">Reference proteome</keyword>
<keyword evidence="2" id="KW-0732">Signal</keyword>
<gene>
    <name evidence="6" type="ORF">RNC47_04980</name>
</gene>
<evidence type="ECO:0000256" key="5">
    <source>
        <dbReference type="ARBA" id="ARBA00023288"/>
    </source>
</evidence>
<proteinExistence type="predicted"/>
<evidence type="ECO:0000313" key="6">
    <source>
        <dbReference type="EMBL" id="MDT0317695.1"/>
    </source>
</evidence>
<evidence type="ECO:0000256" key="2">
    <source>
        <dbReference type="ARBA" id="ARBA00022729"/>
    </source>
</evidence>
<name>A0ABU2LJD2_9ACTN</name>
<dbReference type="Proteomes" id="UP001183420">
    <property type="component" value="Unassembled WGS sequence"/>
</dbReference>
<evidence type="ECO:0000256" key="4">
    <source>
        <dbReference type="ARBA" id="ARBA00023139"/>
    </source>
</evidence>
<reference evidence="7" key="1">
    <citation type="submission" date="2023-07" db="EMBL/GenBank/DDBJ databases">
        <title>30 novel species of actinomycetes from the DSMZ collection.</title>
        <authorList>
            <person name="Nouioui I."/>
        </authorList>
    </citation>
    <scope>NUCLEOTIDE SEQUENCE [LARGE SCALE GENOMIC DNA]</scope>
    <source>
        <strain evidence="7">DSM 44918</strain>
    </source>
</reference>
<dbReference type="InterPro" id="IPR006059">
    <property type="entry name" value="SBP"/>
</dbReference>
<dbReference type="Pfam" id="PF01547">
    <property type="entry name" value="SBP_bac_1"/>
    <property type="match status" value="1"/>
</dbReference>
<dbReference type="SUPFAM" id="SSF53850">
    <property type="entry name" value="Periplasmic binding protein-like II"/>
    <property type="match status" value="1"/>
</dbReference>
<dbReference type="EMBL" id="JAVREM010000003">
    <property type="protein sequence ID" value="MDT0317695.1"/>
    <property type="molecule type" value="Genomic_DNA"/>
</dbReference>
<organism evidence="6 7">
    <name type="scientific">Streptomyces millisiae</name>
    <dbReference type="NCBI Taxonomy" id="3075542"/>
    <lineage>
        <taxon>Bacteria</taxon>
        <taxon>Bacillati</taxon>
        <taxon>Actinomycetota</taxon>
        <taxon>Actinomycetes</taxon>
        <taxon>Kitasatosporales</taxon>
        <taxon>Streptomycetaceae</taxon>
        <taxon>Streptomyces</taxon>
    </lineage>
</organism>
<keyword evidence="1" id="KW-1003">Cell membrane</keyword>
<keyword evidence="3" id="KW-0472">Membrane</keyword>
<keyword evidence="4" id="KW-0564">Palmitate</keyword>
<dbReference type="InterPro" id="IPR050490">
    <property type="entry name" value="Bact_solute-bd_prot1"/>
</dbReference>
<evidence type="ECO:0000313" key="7">
    <source>
        <dbReference type="Proteomes" id="UP001183420"/>
    </source>
</evidence>
<dbReference type="RefSeq" id="WP_311595828.1">
    <property type="nucleotide sequence ID" value="NZ_JAVREM010000003.1"/>
</dbReference>
<dbReference type="PANTHER" id="PTHR43649">
    <property type="entry name" value="ARABINOSE-BINDING PROTEIN-RELATED"/>
    <property type="match status" value="1"/>
</dbReference>
<keyword evidence="5" id="KW-0449">Lipoprotein</keyword>
<dbReference type="PANTHER" id="PTHR43649:SF33">
    <property type="entry name" value="POLYGALACTURONAN_RHAMNOGALACTURONAN-BINDING PROTEIN YTCQ"/>
    <property type="match status" value="1"/>
</dbReference>
<protein>
    <submittedName>
        <fullName evidence="6">Extracellular solute-binding protein</fullName>
    </submittedName>
</protein>
<sequence>MPSSRFPTHPHQPSRRRTLGLLLALAAAGPAATTACSRSGSERSGSGSVTLRFWAWADIGQAVDLWNRTHPDVHVELSTPAGQVSIFQRLSSAMVAGTGAPDLVQVDYNNLTTLAVAGYLEDITDRAAGFEPEFLPAAWQQVLIDDRLWAVPQDIGPMAMYYRQDVFDAHGLAVPRTWDEFRDTAARLRAADRTRYLTAYPAGDAFWFASLAAARGARWFSTENDSWHVGIDDAPTVETADFWTELLAEDLVTTSQHWNPAWHSALQDGTLAAWLGPAWGVGTLAAYPPTDPEGSWGVAPLPSVDADRPTSGFWGGSSTAVVAGSPHAAAAVEFAAWLNTDPDAADLLVDPEHAALFPASLAGQARPAVSRPQEAVGGRPIDGVFRAAAATTRTMTWGPTMDQVRDDFIDAAAAALSEGRPLRDALHSTQRGTVAALEQKGLSVTA</sequence>
<dbReference type="Gene3D" id="3.40.190.10">
    <property type="entry name" value="Periplasmic binding protein-like II"/>
    <property type="match status" value="3"/>
</dbReference>
<evidence type="ECO:0000256" key="3">
    <source>
        <dbReference type="ARBA" id="ARBA00023136"/>
    </source>
</evidence>